<feature type="transmembrane region" description="Helical" evidence="6">
    <location>
        <begin position="108"/>
        <end position="127"/>
    </location>
</feature>
<reference evidence="8" key="1">
    <citation type="submission" date="2007-07" db="EMBL/GenBank/DDBJ databases">
        <title>PCAP assembly of the Caenorhabditis remanei genome.</title>
        <authorList>
            <consortium name="The Caenorhabditis remanei Sequencing Consortium"/>
            <person name="Wilson R.K."/>
        </authorList>
    </citation>
    <scope>NUCLEOTIDE SEQUENCE [LARGE SCALE GENOMIC DNA]</scope>
    <source>
        <strain evidence="8">PB4641</strain>
    </source>
</reference>
<evidence type="ECO:0000313" key="9">
    <source>
        <dbReference type="Proteomes" id="UP000008281"/>
    </source>
</evidence>
<feature type="transmembrane region" description="Helical" evidence="6">
    <location>
        <begin position="929"/>
        <end position="950"/>
    </location>
</feature>
<feature type="transmembrane region" description="Helical" evidence="6">
    <location>
        <begin position="360"/>
        <end position="381"/>
    </location>
</feature>
<evidence type="ECO:0000313" key="8">
    <source>
        <dbReference type="EMBL" id="EFO92694.1"/>
    </source>
</evidence>
<feature type="transmembrane region" description="Helical" evidence="6">
    <location>
        <begin position="139"/>
        <end position="164"/>
    </location>
</feature>
<feature type="transmembrane region" description="Helical" evidence="6">
    <location>
        <begin position="336"/>
        <end position="354"/>
    </location>
</feature>
<dbReference type="Gene3D" id="1.20.1250.20">
    <property type="entry name" value="MFS general substrate transporter like domains"/>
    <property type="match status" value="4"/>
</dbReference>
<dbReference type="PANTHER" id="PTHR43184:SF8">
    <property type="entry name" value="MAJOR FACILITATOR SUPERFAMILY (MFS) PROFILE DOMAIN-CONTAINING PROTEIN"/>
    <property type="match status" value="1"/>
</dbReference>
<feature type="transmembrane region" description="Helical" evidence="6">
    <location>
        <begin position="723"/>
        <end position="744"/>
    </location>
</feature>
<dbReference type="InterPro" id="IPR011701">
    <property type="entry name" value="MFS"/>
</dbReference>
<feature type="transmembrane region" description="Helical" evidence="6">
    <location>
        <begin position="625"/>
        <end position="644"/>
    </location>
</feature>
<evidence type="ECO:0000256" key="5">
    <source>
        <dbReference type="SAM" id="MobiDB-lite"/>
    </source>
</evidence>
<accession>E3NTP8</accession>
<evidence type="ECO:0000256" key="3">
    <source>
        <dbReference type="ARBA" id="ARBA00022989"/>
    </source>
</evidence>
<feature type="transmembrane region" description="Helical" evidence="6">
    <location>
        <begin position="907"/>
        <end position="923"/>
    </location>
</feature>
<feature type="transmembrane region" description="Helical" evidence="6">
    <location>
        <begin position="266"/>
        <end position="291"/>
    </location>
</feature>
<proteinExistence type="predicted"/>
<feature type="transmembrane region" description="Helical" evidence="6">
    <location>
        <begin position="476"/>
        <end position="494"/>
    </location>
</feature>
<feature type="transmembrane region" description="Helical" evidence="6">
    <location>
        <begin position="686"/>
        <end position="703"/>
    </location>
</feature>
<feature type="transmembrane region" description="Helical" evidence="6">
    <location>
        <begin position="311"/>
        <end position="329"/>
    </location>
</feature>
<dbReference type="GO" id="GO:0022857">
    <property type="term" value="F:transmembrane transporter activity"/>
    <property type="evidence" value="ECO:0007669"/>
    <property type="project" value="InterPro"/>
</dbReference>
<evidence type="ECO:0000256" key="4">
    <source>
        <dbReference type="ARBA" id="ARBA00023136"/>
    </source>
</evidence>
<comment type="subcellular location">
    <subcellularLocation>
        <location evidence="1">Membrane</location>
        <topology evidence="1">Multi-pass membrane protein</topology>
    </subcellularLocation>
</comment>
<dbReference type="InterPro" id="IPR020846">
    <property type="entry name" value="MFS_dom"/>
</dbReference>
<dbReference type="Proteomes" id="UP000008281">
    <property type="component" value="Unassembled WGS sequence"/>
</dbReference>
<dbReference type="GO" id="GO:0005789">
    <property type="term" value="C:endoplasmic reticulum membrane"/>
    <property type="evidence" value="ECO:0007669"/>
    <property type="project" value="TreeGrafter"/>
</dbReference>
<gene>
    <name evidence="8" type="ORF">CRE_16561</name>
</gene>
<evidence type="ECO:0000256" key="6">
    <source>
        <dbReference type="SAM" id="Phobius"/>
    </source>
</evidence>
<dbReference type="OMA" id="HESDAKG"/>
<protein>
    <recommendedName>
        <fullName evidence="7">Major facilitator superfamily (MFS) profile domain-containing protein</fullName>
    </recommendedName>
</protein>
<evidence type="ECO:0000256" key="2">
    <source>
        <dbReference type="ARBA" id="ARBA00022692"/>
    </source>
</evidence>
<dbReference type="Pfam" id="PF07690">
    <property type="entry name" value="MFS_1"/>
    <property type="match status" value="2"/>
</dbReference>
<dbReference type="PROSITE" id="PS50850">
    <property type="entry name" value="MFS"/>
    <property type="match status" value="2"/>
</dbReference>
<feature type="transmembrane region" description="Helical" evidence="6">
    <location>
        <begin position="23"/>
        <end position="41"/>
    </location>
</feature>
<keyword evidence="2 6" id="KW-0812">Transmembrane</keyword>
<feature type="transmembrane region" description="Helical" evidence="6">
    <location>
        <begin position="999"/>
        <end position="1018"/>
    </location>
</feature>
<feature type="domain" description="Major facilitator superfamily (MFS) profile" evidence="7">
    <location>
        <begin position="27"/>
        <end position="459"/>
    </location>
</feature>
<dbReference type="PANTHER" id="PTHR43184">
    <property type="entry name" value="MAJOR FACILITATOR SUPERFAMILY TRANSPORTER 16, ISOFORM B"/>
    <property type="match status" value="1"/>
</dbReference>
<feature type="transmembrane region" description="Helical" evidence="6">
    <location>
        <begin position="401"/>
        <end position="424"/>
    </location>
</feature>
<dbReference type="AlphaFoldDB" id="E3NTP8"/>
<dbReference type="InterPro" id="IPR036259">
    <property type="entry name" value="MFS_trans_sf"/>
</dbReference>
<dbReference type="OrthoDB" id="3639251at2759"/>
<feature type="transmembrane region" description="Helical" evidence="6">
    <location>
        <begin position="77"/>
        <end position="96"/>
    </location>
</feature>
<dbReference type="eggNOG" id="KOG2533">
    <property type="taxonomic scope" value="Eukaryota"/>
</dbReference>
<feature type="domain" description="Major facilitator superfamily (MFS) profile" evidence="7">
    <location>
        <begin position="585"/>
        <end position="1020"/>
    </location>
</feature>
<keyword evidence="3 6" id="KW-1133">Transmembrane helix</keyword>
<feature type="region of interest" description="Disordered" evidence="5">
    <location>
        <begin position="232"/>
        <end position="257"/>
    </location>
</feature>
<feature type="transmembrane region" description="Helical" evidence="6">
    <location>
        <begin position="765"/>
        <end position="785"/>
    </location>
</feature>
<evidence type="ECO:0000259" key="7">
    <source>
        <dbReference type="PROSITE" id="PS50850"/>
    </source>
</evidence>
<dbReference type="EMBL" id="DS270262">
    <property type="protein sequence ID" value="EFO92694.1"/>
    <property type="molecule type" value="Genomic_DNA"/>
</dbReference>
<feature type="transmembrane region" description="Helical" evidence="6">
    <location>
        <begin position="522"/>
        <end position="542"/>
    </location>
</feature>
<name>E3NTP8_CAERE</name>
<dbReference type="InParanoid" id="E3NTP8"/>
<feature type="transmembrane region" description="Helical" evidence="6">
    <location>
        <begin position="201"/>
        <end position="221"/>
    </location>
</feature>
<feature type="transmembrane region" description="Helical" evidence="6">
    <location>
        <begin position="656"/>
        <end position="674"/>
    </location>
</feature>
<feature type="transmembrane region" description="Helical" evidence="6">
    <location>
        <begin position="176"/>
        <end position="195"/>
    </location>
</feature>
<dbReference type="STRING" id="31234.E3NTP8"/>
<sequence length="1020" mass="114599">MSNELPRKKSFVTRITGQKWTRFHVRVFIHTFIIYVLFHAARKTLSTVKPSLINVWTSNISTPDGPLFESKQAATEFLGALDTGFMITYAIGLYICGYLGDHYNPRRILALGMALSATSVFTFGFVTETLHFYSAPLYAILWISNGFFQSVGWPLVVCIMGSWFGKTARGTVIGAWSTNASFGNILASLVASSTVDIGYQWPFLIICSALFAYSILIFFHLPSAPWEVEKEMREDEEKEGSGIEKKKIESREESERPPPLGFFRAWLLPGVIAFAISYLCLKLVNDGFFFWLPFYLHNGLNWPESTADGLAVWYDVGGIVSSIIAGALSDRMKSRTIIVFVMLLFSTVTLLAYAHSPVSYFWNAFILLIIGFFIGGPLNMIAGCITSDLGKSEVLRGNAEALSTVTGIIDGTGSVGSAIGQWLIPLVRNWFGWDAIFYGFMIMVVLSALCISPVLWRERKENKQQKSFFSKDEAEFYFLLLLYFFSFSATYLTTNRRSFCVSSEDDFYHYVVVLKVDSTIQLTHFFIFTSFHFWYFMCTFEFRCMPPRIRLKNGGTGNENFLTRITGQQWTKNHYFVFFHTFFSFALIHATRKTLATVKPSIILTWTNNSTGSPFMESEEHATRFLGLLDTSFMITYAMGLFISGTLGDHYNPRKMLSVGMAMSAFSVFCFGFLTETYHIYSAPLYIFLWIMNGFSQSVGWPIEVAIMGNWFGKNARGTVMGVWSACGSTGNIIGTLIASHVLTFGYQVRHLDKQKDNWKSILQYPFLIICSLLFGYSIVVYWQLPSAPWDLGECPITNFYSEILISDPESHHESDAKGKIELNRPPALGFFKTWLIPGVISFSLAFACLKFVNDGFFFWLPYYLHDGLNWPETFADALSTWYDVGGIIASIVAGAASDKMKSRTSLIFYMLVASFVSLYVYSQSPASYTWNAFLLLITGFFVGGPLNMISSSVVADLGKSDKLKGNAEALATVTGIIDGTGSCGSAIGQFMIPNIQHWYGWNSVFYGFMAMVSMMITSL</sequence>
<feature type="transmembrane region" description="Helical" evidence="6">
    <location>
        <begin position="436"/>
        <end position="456"/>
    </location>
</feature>
<evidence type="ECO:0000256" key="1">
    <source>
        <dbReference type="ARBA" id="ARBA00004141"/>
    </source>
</evidence>
<keyword evidence="9" id="KW-1185">Reference proteome</keyword>
<dbReference type="SUPFAM" id="SSF103473">
    <property type="entry name" value="MFS general substrate transporter"/>
    <property type="match status" value="2"/>
</dbReference>
<feature type="transmembrane region" description="Helical" evidence="6">
    <location>
        <begin position="835"/>
        <end position="853"/>
    </location>
</feature>
<feature type="compositionally biased region" description="Basic and acidic residues" evidence="5">
    <location>
        <begin position="232"/>
        <end position="256"/>
    </location>
</feature>
<dbReference type="HOGENOM" id="CLU_312970_0_0_1"/>
<keyword evidence="4 6" id="KW-0472">Membrane</keyword>
<organism evidence="9">
    <name type="scientific">Caenorhabditis remanei</name>
    <name type="common">Caenorhabditis vulgaris</name>
    <dbReference type="NCBI Taxonomy" id="31234"/>
    <lineage>
        <taxon>Eukaryota</taxon>
        <taxon>Metazoa</taxon>
        <taxon>Ecdysozoa</taxon>
        <taxon>Nematoda</taxon>
        <taxon>Chromadorea</taxon>
        <taxon>Rhabditida</taxon>
        <taxon>Rhabditina</taxon>
        <taxon>Rhabditomorpha</taxon>
        <taxon>Rhabditoidea</taxon>
        <taxon>Rhabditidae</taxon>
        <taxon>Peloderinae</taxon>
        <taxon>Caenorhabditis</taxon>
    </lineage>
</organism>